<protein>
    <submittedName>
        <fullName evidence="1">Uncharacterized protein</fullName>
    </submittedName>
</protein>
<organism evidence="1 2">
    <name type="scientific">Eragrostis curvula</name>
    <name type="common">weeping love grass</name>
    <dbReference type="NCBI Taxonomy" id="38414"/>
    <lineage>
        <taxon>Eukaryota</taxon>
        <taxon>Viridiplantae</taxon>
        <taxon>Streptophyta</taxon>
        <taxon>Embryophyta</taxon>
        <taxon>Tracheophyta</taxon>
        <taxon>Spermatophyta</taxon>
        <taxon>Magnoliopsida</taxon>
        <taxon>Liliopsida</taxon>
        <taxon>Poales</taxon>
        <taxon>Poaceae</taxon>
        <taxon>PACMAD clade</taxon>
        <taxon>Chloridoideae</taxon>
        <taxon>Eragrostideae</taxon>
        <taxon>Eragrostidinae</taxon>
        <taxon>Eragrostis</taxon>
    </lineage>
</organism>
<dbReference type="Gramene" id="TVU23998">
    <property type="protein sequence ID" value="TVU23998"/>
    <property type="gene ID" value="EJB05_26390"/>
</dbReference>
<sequence length="113" mass="12963">MLSLAEESQAMAAYKVSILSRSGMPVYSAAVEPHLYDRLDCRFEGSGFRDLVSVEELRRLVDRVVDRDDCLNVLCEVSVLKLDSESVAMWILRHRDDSSNKLHLPSLMLCFRW</sequence>
<accession>A0A5J9UL26</accession>
<comment type="caution">
    <text evidence="1">The sequence shown here is derived from an EMBL/GenBank/DDBJ whole genome shotgun (WGS) entry which is preliminary data.</text>
</comment>
<dbReference type="AlphaFoldDB" id="A0A5J9UL26"/>
<name>A0A5J9UL26_9POAL</name>
<dbReference type="Proteomes" id="UP000324897">
    <property type="component" value="Chromosome 2"/>
</dbReference>
<reference evidence="1 2" key="1">
    <citation type="journal article" date="2019" name="Sci. Rep.">
        <title>A high-quality genome of Eragrostis curvula grass provides insights into Poaceae evolution and supports new strategies to enhance forage quality.</title>
        <authorList>
            <person name="Carballo J."/>
            <person name="Santos B.A.C.M."/>
            <person name="Zappacosta D."/>
            <person name="Garbus I."/>
            <person name="Selva J.P."/>
            <person name="Gallo C.A."/>
            <person name="Diaz A."/>
            <person name="Albertini E."/>
            <person name="Caccamo M."/>
            <person name="Echenique V."/>
        </authorList>
    </citation>
    <scope>NUCLEOTIDE SEQUENCE [LARGE SCALE GENOMIC DNA]</scope>
    <source>
        <strain evidence="2">cv. Victoria</strain>
        <tissue evidence="1">Leaf</tissue>
    </source>
</reference>
<evidence type="ECO:0000313" key="2">
    <source>
        <dbReference type="Proteomes" id="UP000324897"/>
    </source>
</evidence>
<keyword evidence="2" id="KW-1185">Reference proteome</keyword>
<gene>
    <name evidence="1" type="ORF">EJB05_26390</name>
</gene>
<dbReference type="EMBL" id="RWGY01000013">
    <property type="protein sequence ID" value="TVU23998.1"/>
    <property type="molecule type" value="Genomic_DNA"/>
</dbReference>
<evidence type="ECO:0000313" key="1">
    <source>
        <dbReference type="EMBL" id="TVU23998.1"/>
    </source>
</evidence>
<proteinExistence type="predicted"/>